<dbReference type="InterPro" id="IPR001387">
    <property type="entry name" value="Cro/C1-type_HTH"/>
</dbReference>
<name>A0ABN5YZL3_9MYCO</name>
<dbReference type="PROSITE" id="PS50943">
    <property type="entry name" value="HTH_CROC1"/>
    <property type="match status" value="1"/>
</dbReference>
<proteinExistence type="predicted"/>
<dbReference type="CDD" id="cd00093">
    <property type="entry name" value="HTH_XRE"/>
    <property type="match status" value="1"/>
</dbReference>
<dbReference type="SMART" id="SM00530">
    <property type="entry name" value="HTH_XRE"/>
    <property type="match status" value="1"/>
</dbReference>
<dbReference type="InterPro" id="IPR013096">
    <property type="entry name" value="Cupin_2"/>
</dbReference>
<accession>A0ABN5YZL3</accession>
<dbReference type="CDD" id="cd02209">
    <property type="entry name" value="cupin_XRE_C"/>
    <property type="match status" value="1"/>
</dbReference>
<evidence type="ECO:0000313" key="4">
    <source>
        <dbReference type="Proteomes" id="UP000465609"/>
    </source>
</evidence>
<reference evidence="3 4" key="1">
    <citation type="journal article" date="2019" name="Emerg. Microbes Infect.">
        <title>Comprehensive subspecies identification of 175 nontuberculous mycobacteria species based on 7547 genomic profiles.</title>
        <authorList>
            <person name="Matsumoto Y."/>
            <person name="Kinjo T."/>
            <person name="Motooka D."/>
            <person name="Nabeya D."/>
            <person name="Jung N."/>
            <person name="Uechi K."/>
            <person name="Horii T."/>
            <person name="Iida T."/>
            <person name="Fujita J."/>
            <person name="Nakamura S."/>
        </authorList>
    </citation>
    <scope>NUCLEOTIDE SEQUENCE [LARGE SCALE GENOMIC DNA]</scope>
    <source>
        <strain evidence="3 4">JCM 15296</strain>
    </source>
</reference>
<dbReference type="InterPro" id="IPR010982">
    <property type="entry name" value="Lambda_DNA-bd_dom_sf"/>
</dbReference>
<dbReference type="InterPro" id="IPR014710">
    <property type="entry name" value="RmlC-like_jellyroll"/>
</dbReference>
<dbReference type="SUPFAM" id="SSF51182">
    <property type="entry name" value="RmlC-like cupins"/>
    <property type="match status" value="1"/>
</dbReference>
<keyword evidence="1" id="KW-0238">DNA-binding</keyword>
<dbReference type="PANTHER" id="PTHR46797">
    <property type="entry name" value="HTH-TYPE TRANSCRIPTIONAL REGULATOR"/>
    <property type="match status" value="1"/>
</dbReference>
<dbReference type="Gene3D" id="1.10.260.40">
    <property type="entry name" value="lambda repressor-like DNA-binding domains"/>
    <property type="match status" value="1"/>
</dbReference>
<organism evidence="3 4">
    <name type="scientific">Mycolicibacterium aubagnense</name>
    <dbReference type="NCBI Taxonomy" id="319707"/>
    <lineage>
        <taxon>Bacteria</taxon>
        <taxon>Bacillati</taxon>
        <taxon>Actinomycetota</taxon>
        <taxon>Actinomycetes</taxon>
        <taxon>Mycobacteriales</taxon>
        <taxon>Mycobacteriaceae</taxon>
        <taxon>Mycolicibacterium</taxon>
    </lineage>
</organism>
<protein>
    <submittedName>
        <fullName evidence="3">Transcription regulator protein</fullName>
    </submittedName>
</protein>
<dbReference type="Pfam" id="PF07883">
    <property type="entry name" value="Cupin_2"/>
    <property type="match status" value="1"/>
</dbReference>
<dbReference type="Proteomes" id="UP000465609">
    <property type="component" value="Chromosome"/>
</dbReference>
<dbReference type="SUPFAM" id="SSF47413">
    <property type="entry name" value="lambda repressor-like DNA-binding domains"/>
    <property type="match status" value="1"/>
</dbReference>
<evidence type="ECO:0000313" key="3">
    <source>
        <dbReference type="EMBL" id="BBX86542.1"/>
    </source>
</evidence>
<evidence type="ECO:0000259" key="2">
    <source>
        <dbReference type="PROSITE" id="PS50943"/>
    </source>
</evidence>
<dbReference type="InterPro" id="IPR050807">
    <property type="entry name" value="TransReg_Diox_bact_type"/>
</dbReference>
<dbReference type="InterPro" id="IPR011051">
    <property type="entry name" value="RmlC_Cupin_sf"/>
</dbReference>
<feature type="domain" description="HTH cro/C1-type" evidence="2">
    <location>
        <begin position="43"/>
        <end position="97"/>
    </location>
</feature>
<dbReference type="EMBL" id="AP022577">
    <property type="protein sequence ID" value="BBX86542.1"/>
    <property type="molecule type" value="Genomic_DNA"/>
</dbReference>
<evidence type="ECO:0000256" key="1">
    <source>
        <dbReference type="ARBA" id="ARBA00023125"/>
    </source>
</evidence>
<dbReference type="PANTHER" id="PTHR46797:SF1">
    <property type="entry name" value="METHYLPHOSPHONATE SYNTHASE"/>
    <property type="match status" value="1"/>
</dbReference>
<dbReference type="Pfam" id="PF01381">
    <property type="entry name" value="HTH_3"/>
    <property type="match status" value="1"/>
</dbReference>
<dbReference type="Gene3D" id="2.60.120.10">
    <property type="entry name" value="Jelly Rolls"/>
    <property type="match status" value="1"/>
</dbReference>
<gene>
    <name evidence="3" type="ORF">MAUB_44150</name>
</gene>
<keyword evidence="4" id="KW-1185">Reference proteome</keyword>
<sequence length="211" mass="22729">MVSVIRSPLDFGAWPRSNDTLQTIRHNVSYSQCDTLSGVSGLLRAVRRQRGMTLEELAAGTGLTKSYLSKVERGQSVPSIAAALKISRTLDVDVAQLFSDDPEVSTFTVERASDRGAVRNHAIAAGMLGKAMSPFLVRPGRQFATHAHPTHPGQEFVFVHSGIVELNYDGRLVELAAGDCAYFDAATQHKLRQVGDESAVVIVVTSPAPGR</sequence>